<dbReference type="Proteomes" id="UP000266305">
    <property type="component" value="Unassembled WGS sequence"/>
</dbReference>
<organism evidence="9 10">
    <name type="scientific">Cereibacter sphaeroides</name>
    <name type="common">Rhodobacter sphaeroides</name>
    <dbReference type="NCBI Taxonomy" id="1063"/>
    <lineage>
        <taxon>Bacteria</taxon>
        <taxon>Pseudomonadati</taxon>
        <taxon>Pseudomonadota</taxon>
        <taxon>Alphaproteobacteria</taxon>
        <taxon>Rhodobacterales</taxon>
        <taxon>Paracoccaceae</taxon>
        <taxon>Cereibacter</taxon>
    </lineage>
</organism>
<keyword evidence="6" id="KW-0460">Magnesium</keyword>
<name>A0AAX1ULC9_CERSP</name>
<dbReference type="AlphaFoldDB" id="A0AAX1ULC9"/>
<dbReference type="InterPro" id="IPR029060">
    <property type="entry name" value="PIN-like_dom_sf"/>
</dbReference>
<feature type="domain" description="PIN" evidence="8">
    <location>
        <begin position="4"/>
        <end position="155"/>
    </location>
</feature>
<evidence type="ECO:0000256" key="2">
    <source>
        <dbReference type="ARBA" id="ARBA00022649"/>
    </source>
</evidence>
<evidence type="ECO:0000259" key="8">
    <source>
        <dbReference type="Pfam" id="PF01850"/>
    </source>
</evidence>
<sequence>MAGYLLDTSVLIALVDPKSPHHQAAHRAISLMSPSDLQFVSAISIGEISTGVAGIQRVHGKTPLHAHQVLAEAQTRSLLNITGQVGECFGALKAAMAARFMPNSRRKPPYLEDWIVEVATGKRLGINENDLWICAQGYERDLNVLSCDKDFERVQEAEPRFEVHIIRSN</sequence>
<comment type="caution">
    <text evidence="9">The sequence shown here is derived from an EMBL/GenBank/DDBJ whole genome shotgun (WGS) entry which is preliminary data.</text>
</comment>
<dbReference type="GO" id="GO:0046872">
    <property type="term" value="F:metal ion binding"/>
    <property type="evidence" value="ECO:0007669"/>
    <property type="project" value="UniProtKB-KW"/>
</dbReference>
<comment type="similarity">
    <text evidence="7">Belongs to the PINc/VapC protein family.</text>
</comment>
<dbReference type="InterPro" id="IPR002716">
    <property type="entry name" value="PIN_dom"/>
</dbReference>
<keyword evidence="4" id="KW-0479">Metal-binding</keyword>
<evidence type="ECO:0000256" key="5">
    <source>
        <dbReference type="ARBA" id="ARBA00022801"/>
    </source>
</evidence>
<gene>
    <name evidence="9" type="ORF">D1114_10155</name>
</gene>
<evidence type="ECO:0000256" key="4">
    <source>
        <dbReference type="ARBA" id="ARBA00022723"/>
    </source>
</evidence>
<keyword evidence="2" id="KW-1277">Toxin-antitoxin system</keyword>
<dbReference type="PANTHER" id="PTHR33653:SF1">
    <property type="entry name" value="RIBONUCLEASE VAPC2"/>
    <property type="match status" value="1"/>
</dbReference>
<dbReference type="GO" id="GO:0004518">
    <property type="term" value="F:nuclease activity"/>
    <property type="evidence" value="ECO:0007669"/>
    <property type="project" value="UniProtKB-KW"/>
</dbReference>
<evidence type="ECO:0000256" key="6">
    <source>
        <dbReference type="ARBA" id="ARBA00022842"/>
    </source>
</evidence>
<dbReference type="InterPro" id="IPR050556">
    <property type="entry name" value="Type_II_TA_system_RNase"/>
</dbReference>
<evidence type="ECO:0000256" key="1">
    <source>
        <dbReference type="ARBA" id="ARBA00001946"/>
    </source>
</evidence>
<evidence type="ECO:0000256" key="7">
    <source>
        <dbReference type="ARBA" id="ARBA00038093"/>
    </source>
</evidence>
<protein>
    <submittedName>
        <fullName evidence="9">PIN domain-containing protein</fullName>
    </submittedName>
</protein>
<keyword evidence="3" id="KW-0540">Nuclease</keyword>
<dbReference type="SUPFAM" id="SSF88723">
    <property type="entry name" value="PIN domain-like"/>
    <property type="match status" value="1"/>
</dbReference>
<dbReference type="Pfam" id="PF01850">
    <property type="entry name" value="PIN"/>
    <property type="match status" value="1"/>
</dbReference>
<dbReference type="RefSeq" id="WP_119000083.1">
    <property type="nucleotide sequence ID" value="NZ_QWGP01000009.1"/>
</dbReference>
<evidence type="ECO:0000256" key="3">
    <source>
        <dbReference type="ARBA" id="ARBA00022722"/>
    </source>
</evidence>
<accession>A0AAX1ULC9</accession>
<dbReference type="EMBL" id="QWGP01000009">
    <property type="protein sequence ID" value="RHZ95163.1"/>
    <property type="molecule type" value="Genomic_DNA"/>
</dbReference>
<evidence type="ECO:0000313" key="10">
    <source>
        <dbReference type="Proteomes" id="UP000266305"/>
    </source>
</evidence>
<dbReference type="PANTHER" id="PTHR33653">
    <property type="entry name" value="RIBONUCLEASE VAPC2"/>
    <property type="match status" value="1"/>
</dbReference>
<comment type="cofactor">
    <cofactor evidence="1">
        <name>Mg(2+)</name>
        <dbReference type="ChEBI" id="CHEBI:18420"/>
    </cofactor>
</comment>
<reference evidence="9 10" key="1">
    <citation type="submission" date="2018-08" db="EMBL/GenBank/DDBJ databases">
        <title>Draft genome sequence of Rhodobacter sphaeroides FY.</title>
        <authorList>
            <person name="Rayyan A."/>
            <person name="Meyer T.E."/>
            <person name="Kyndt J.A."/>
        </authorList>
    </citation>
    <scope>NUCLEOTIDE SEQUENCE [LARGE SCALE GENOMIC DNA]</scope>
    <source>
        <strain evidence="9 10">FY</strain>
    </source>
</reference>
<evidence type="ECO:0000313" key="9">
    <source>
        <dbReference type="EMBL" id="RHZ95163.1"/>
    </source>
</evidence>
<proteinExistence type="inferred from homology"/>
<keyword evidence="5" id="KW-0378">Hydrolase</keyword>
<dbReference type="Gene3D" id="3.40.50.1010">
    <property type="entry name" value="5'-nuclease"/>
    <property type="match status" value="1"/>
</dbReference>
<dbReference type="GO" id="GO:0016787">
    <property type="term" value="F:hydrolase activity"/>
    <property type="evidence" value="ECO:0007669"/>
    <property type="project" value="UniProtKB-KW"/>
</dbReference>